<keyword evidence="2" id="KW-1185">Reference proteome</keyword>
<dbReference type="AlphaFoldDB" id="A0A0H5SEV9"/>
<organism evidence="1 2">
    <name type="scientific">Herbinix hemicellulosilytica</name>
    <dbReference type="NCBI Taxonomy" id="1564487"/>
    <lineage>
        <taxon>Bacteria</taxon>
        <taxon>Bacillati</taxon>
        <taxon>Bacillota</taxon>
        <taxon>Clostridia</taxon>
        <taxon>Lachnospirales</taxon>
        <taxon>Lachnospiraceae</taxon>
        <taxon>Herbinix</taxon>
    </lineage>
</organism>
<accession>A0A0H5SEV9</accession>
<evidence type="ECO:0000313" key="2">
    <source>
        <dbReference type="Proteomes" id="UP000236497"/>
    </source>
</evidence>
<reference evidence="1 2" key="1">
    <citation type="submission" date="2015-06" db="EMBL/GenBank/DDBJ databases">
        <authorList>
            <person name="Wibberg Daniel"/>
        </authorList>
    </citation>
    <scope>NUCLEOTIDE SEQUENCE [LARGE SCALE GENOMIC DNA]</scope>
    <source>
        <strain evidence="1 2">T3/55T</strain>
    </source>
</reference>
<dbReference type="RefSeq" id="WP_199179147.1">
    <property type="nucleotide sequence ID" value="NZ_CVTD020000010.1"/>
</dbReference>
<sequence length="49" mass="5843">MESNKPAQDFWRKVIGEFTNGDYEEIRKENWNGPVQRFRSRVLKVTDNG</sequence>
<name>A0A0H5SEV9_HERHM</name>
<dbReference type="EMBL" id="CVTD020000010">
    <property type="protein sequence ID" value="CRZ33954.1"/>
    <property type="molecule type" value="Genomic_DNA"/>
</dbReference>
<evidence type="ECO:0000313" key="1">
    <source>
        <dbReference type="EMBL" id="CRZ33954.1"/>
    </source>
</evidence>
<gene>
    <name evidence="1" type="ORF">HHT355_0751</name>
</gene>
<protein>
    <submittedName>
        <fullName evidence="1">Uncharacterized protein</fullName>
    </submittedName>
</protein>
<proteinExistence type="predicted"/>
<dbReference type="Proteomes" id="UP000236497">
    <property type="component" value="Unassembled WGS sequence"/>
</dbReference>